<comment type="caution">
    <text evidence="8">The sequence shown here is derived from an EMBL/GenBank/DDBJ whole genome shotgun (WGS) entry which is preliminary data.</text>
</comment>
<dbReference type="InterPro" id="IPR005821">
    <property type="entry name" value="Ion_trans_dom"/>
</dbReference>
<organism evidence="8 9">
    <name type="scientific">Vespula germanica</name>
    <name type="common">German yellow jacket</name>
    <name type="synonym">Paravespula germanica</name>
    <dbReference type="NCBI Taxonomy" id="30212"/>
    <lineage>
        <taxon>Eukaryota</taxon>
        <taxon>Metazoa</taxon>
        <taxon>Ecdysozoa</taxon>
        <taxon>Arthropoda</taxon>
        <taxon>Hexapoda</taxon>
        <taxon>Insecta</taxon>
        <taxon>Pterygota</taxon>
        <taxon>Neoptera</taxon>
        <taxon>Endopterygota</taxon>
        <taxon>Hymenoptera</taxon>
        <taxon>Apocrita</taxon>
        <taxon>Aculeata</taxon>
        <taxon>Vespoidea</taxon>
        <taxon>Vespidae</taxon>
        <taxon>Vespinae</taxon>
        <taxon>Vespula</taxon>
    </lineage>
</organism>
<comment type="subcellular location">
    <subcellularLocation>
        <location evidence="1">Membrane</location>
        <topology evidence="1">Multi-pass membrane protein</topology>
    </subcellularLocation>
</comment>
<feature type="domain" description="Ion transport" evidence="7">
    <location>
        <begin position="38"/>
        <end position="99"/>
    </location>
</feature>
<dbReference type="GO" id="GO:0005249">
    <property type="term" value="F:voltage-gated potassium channel activity"/>
    <property type="evidence" value="ECO:0007669"/>
    <property type="project" value="TreeGrafter"/>
</dbReference>
<evidence type="ECO:0000256" key="1">
    <source>
        <dbReference type="ARBA" id="ARBA00004141"/>
    </source>
</evidence>
<dbReference type="GO" id="GO:0098855">
    <property type="term" value="C:HCN channel complex"/>
    <property type="evidence" value="ECO:0007669"/>
    <property type="project" value="TreeGrafter"/>
</dbReference>
<protein>
    <recommendedName>
        <fullName evidence="7">Ion transport domain-containing protein</fullName>
    </recommendedName>
</protein>
<dbReference type="PANTHER" id="PTHR45689:SF5">
    <property type="entry name" value="I[[H]] CHANNEL, ISOFORM E"/>
    <property type="match status" value="1"/>
</dbReference>
<evidence type="ECO:0000313" key="8">
    <source>
        <dbReference type="EMBL" id="KAF7406524.1"/>
    </source>
</evidence>
<dbReference type="GO" id="GO:0003254">
    <property type="term" value="P:regulation of membrane depolarization"/>
    <property type="evidence" value="ECO:0007669"/>
    <property type="project" value="TreeGrafter"/>
</dbReference>
<dbReference type="GO" id="GO:0035725">
    <property type="term" value="P:sodium ion transmembrane transport"/>
    <property type="evidence" value="ECO:0007669"/>
    <property type="project" value="TreeGrafter"/>
</dbReference>
<evidence type="ECO:0000256" key="3">
    <source>
        <dbReference type="ARBA" id="ARBA00022989"/>
    </source>
</evidence>
<feature type="transmembrane region" description="Helical" evidence="6">
    <location>
        <begin position="71"/>
        <end position="89"/>
    </location>
</feature>
<gene>
    <name evidence="8" type="ORF">HZH68_005893</name>
</gene>
<reference evidence="8" key="1">
    <citation type="journal article" date="2020" name="G3 (Bethesda)">
        <title>High-Quality Assemblies for Three Invasive Social Wasps from the &lt;i&gt;Vespula&lt;/i&gt; Genus.</title>
        <authorList>
            <person name="Harrop T.W.R."/>
            <person name="Guhlin J."/>
            <person name="McLaughlin G.M."/>
            <person name="Permina E."/>
            <person name="Stockwell P."/>
            <person name="Gilligan J."/>
            <person name="Le Lec M.F."/>
            <person name="Gruber M.A.M."/>
            <person name="Quinn O."/>
            <person name="Lovegrove M."/>
            <person name="Duncan E.J."/>
            <person name="Remnant E.J."/>
            <person name="Van Eeckhoven J."/>
            <person name="Graham B."/>
            <person name="Knapp R.A."/>
            <person name="Langford K.W."/>
            <person name="Kronenberg Z."/>
            <person name="Press M.O."/>
            <person name="Eacker S.M."/>
            <person name="Wilson-Rankin E.E."/>
            <person name="Purcell J."/>
            <person name="Lester P.J."/>
            <person name="Dearden P.K."/>
        </authorList>
    </citation>
    <scope>NUCLEOTIDE SEQUENCE</scope>
    <source>
        <strain evidence="8">Linc-1</strain>
    </source>
</reference>
<evidence type="ECO:0000256" key="6">
    <source>
        <dbReference type="SAM" id="Phobius"/>
    </source>
</evidence>
<dbReference type="PANTHER" id="PTHR45689">
    <property type="entry name" value="I[[H]] CHANNEL, ISOFORM E"/>
    <property type="match status" value="1"/>
</dbReference>
<evidence type="ECO:0000256" key="4">
    <source>
        <dbReference type="ARBA" id="ARBA00023136"/>
    </source>
</evidence>
<dbReference type="InterPro" id="IPR051413">
    <property type="entry name" value="K/Na_HCN_channel"/>
</dbReference>
<accession>A0A834KEK3</accession>
<dbReference type="Proteomes" id="UP000617340">
    <property type="component" value="Unassembled WGS sequence"/>
</dbReference>
<feature type="region of interest" description="Disordered" evidence="5">
    <location>
        <begin position="198"/>
        <end position="218"/>
    </location>
</feature>
<keyword evidence="2 6" id="KW-0812">Transmembrane</keyword>
<keyword evidence="3 6" id="KW-1133">Transmembrane helix</keyword>
<evidence type="ECO:0000256" key="5">
    <source>
        <dbReference type="SAM" id="MobiDB-lite"/>
    </source>
</evidence>
<name>A0A834KEK3_VESGE</name>
<dbReference type="Pfam" id="PF00520">
    <property type="entry name" value="Ion_trans"/>
    <property type="match status" value="1"/>
</dbReference>
<sequence length="218" mass="24255">MYRASNKHATSTYIHIPIRIGADVATLLVGKVGQCCRFYWDLCMLLLLVANLIILPVAISFFNDDLSTRWIAFNCLSDTIFLIDIVVNFRTVGTSKSYRYLEGAKRAKERIVLGATCGSGHRRIGGGGASLKCNIQRCYCLASRENVTDSNYGNSLTFRYCTGINLNHVRVGTRAELGHEPDTDGKRYVIIVGRSRLDDDVNDDDDDDDDDDDTTLKG</sequence>
<dbReference type="AlphaFoldDB" id="A0A834KEK3"/>
<dbReference type="SUPFAM" id="SSF81324">
    <property type="entry name" value="Voltage-gated potassium channels"/>
    <property type="match status" value="1"/>
</dbReference>
<feature type="transmembrane region" description="Helical" evidence="6">
    <location>
        <begin position="38"/>
        <end position="59"/>
    </location>
</feature>
<dbReference type="EMBL" id="JACSDZ010000004">
    <property type="protein sequence ID" value="KAF7406524.1"/>
    <property type="molecule type" value="Genomic_DNA"/>
</dbReference>
<feature type="compositionally biased region" description="Acidic residues" evidence="5">
    <location>
        <begin position="200"/>
        <end position="218"/>
    </location>
</feature>
<proteinExistence type="predicted"/>
<evidence type="ECO:0000256" key="2">
    <source>
        <dbReference type="ARBA" id="ARBA00022692"/>
    </source>
</evidence>
<keyword evidence="9" id="KW-1185">Reference proteome</keyword>
<evidence type="ECO:0000259" key="7">
    <source>
        <dbReference type="Pfam" id="PF00520"/>
    </source>
</evidence>
<evidence type="ECO:0000313" key="9">
    <source>
        <dbReference type="Proteomes" id="UP000617340"/>
    </source>
</evidence>
<keyword evidence="4 6" id="KW-0472">Membrane</keyword>